<keyword evidence="4" id="KW-0812">Transmembrane</keyword>
<keyword evidence="8" id="KW-0472">Membrane</keyword>
<keyword evidence="7" id="KW-0496">Mitochondrion</keyword>
<dbReference type="GO" id="GO:0031966">
    <property type="term" value="C:mitochondrial membrane"/>
    <property type="evidence" value="ECO:0007669"/>
    <property type="project" value="UniProtKB-SubCell"/>
</dbReference>
<evidence type="ECO:0000256" key="4">
    <source>
        <dbReference type="ARBA" id="ARBA00022692"/>
    </source>
</evidence>
<evidence type="ECO:0000256" key="3">
    <source>
        <dbReference type="ARBA" id="ARBA00022448"/>
    </source>
</evidence>
<reference evidence="9 10" key="1">
    <citation type="journal article" date="2019" name="Nat. Ecol. Evol.">
        <title>Megaphylogeny resolves global patterns of mushroom evolution.</title>
        <authorList>
            <person name="Varga T."/>
            <person name="Krizsan K."/>
            <person name="Foldi C."/>
            <person name="Dima B."/>
            <person name="Sanchez-Garcia M."/>
            <person name="Sanchez-Ramirez S."/>
            <person name="Szollosi G.J."/>
            <person name="Szarkandi J.G."/>
            <person name="Papp V."/>
            <person name="Albert L."/>
            <person name="Andreopoulos W."/>
            <person name="Angelini C."/>
            <person name="Antonin V."/>
            <person name="Barry K.W."/>
            <person name="Bougher N.L."/>
            <person name="Buchanan P."/>
            <person name="Buyck B."/>
            <person name="Bense V."/>
            <person name="Catcheside P."/>
            <person name="Chovatia M."/>
            <person name="Cooper J."/>
            <person name="Damon W."/>
            <person name="Desjardin D."/>
            <person name="Finy P."/>
            <person name="Geml J."/>
            <person name="Haridas S."/>
            <person name="Hughes K."/>
            <person name="Justo A."/>
            <person name="Karasinski D."/>
            <person name="Kautmanova I."/>
            <person name="Kiss B."/>
            <person name="Kocsube S."/>
            <person name="Kotiranta H."/>
            <person name="LaButti K.M."/>
            <person name="Lechner B.E."/>
            <person name="Liimatainen K."/>
            <person name="Lipzen A."/>
            <person name="Lukacs Z."/>
            <person name="Mihaltcheva S."/>
            <person name="Morgado L.N."/>
            <person name="Niskanen T."/>
            <person name="Noordeloos M.E."/>
            <person name="Ohm R.A."/>
            <person name="Ortiz-Santana B."/>
            <person name="Ovrebo C."/>
            <person name="Racz N."/>
            <person name="Riley R."/>
            <person name="Savchenko A."/>
            <person name="Shiryaev A."/>
            <person name="Soop K."/>
            <person name="Spirin V."/>
            <person name="Szebenyi C."/>
            <person name="Tomsovsky M."/>
            <person name="Tulloss R.E."/>
            <person name="Uehling J."/>
            <person name="Grigoriev I.V."/>
            <person name="Vagvolgyi C."/>
            <person name="Papp T."/>
            <person name="Martin F.M."/>
            <person name="Miettinen O."/>
            <person name="Hibbett D.S."/>
            <person name="Nagy L.G."/>
        </authorList>
    </citation>
    <scope>NUCLEOTIDE SEQUENCE [LARGE SCALE GENOMIC DNA]</scope>
    <source>
        <strain evidence="9 10">OMC1185</strain>
    </source>
</reference>
<dbReference type="Proteomes" id="UP000305948">
    <property type="component" value="Unassembled WGS sequence"/>
</dbReference>
<dbReference type="Gene3D" id="1.50.40.10">
    <property type="entry name" value="Mitochondrial carrier domain"/>
    <property type="match status" value="1"/>
</dbReference>
<evidence type="ECO:0000256" key="1">
    <source>
        <dbReference type="ARBA" id="ARBA00004225"/>
    </source>
</evidence>
<dbReference type="EMBL" id="ML213505">
    <property type="protein sequence ID" value="TFK55177.1"/>
    <property type="molecule type" value="Genomic_DNA"/>
</dbReference>
<comment type="similarity">
    <text evidence="2">Belongs to the mitochondrial carrier (TC 2.A.29) family.</text>
</comment>
<dbReference type="SUPFAM" id="SSF103506">
    <property type="entry name" value="Mitochondrial carrier"/>
    <property type="match status" value="1"/>
</dbReference>
<dbReference type="STRING" id="5364.A0A5C3NE67"/>
<sequence length="373" mass="40893">MSSAASISKDDNGQAQQGNSVYAAIARTTTRSIALYFSRPVRLFRPSKVNGWQILKGLATREGVALSPKYIYRLVQEQGLGIIPKHFIPPMFVNAILGTVLWASYAESTVLLEPYLSNHPLIATALSGGVAGGLQAVVAAPVENVRLVLEGSSTVGSWSKAWKEVFRGTHSEEPVAARRKIQEARLHRRWMREVKGMAGRGWDGWGWGCAKDVFGFSVFFSIFEVTRRMAVQVRFACQSSMQALRLPDKDQTVAHHAPRVAHATTLVSGGILAGISYELVCRPFDVARKAVYVEKIAALRSARKPTYLHALLTKVQDDGIVSLFRDPNFAPTPKGKAPAVNRKRLEAMLRILARAGPWGIGFLVWEAFGPGIS</sequence>
<dbReference type="OrthoDB" id="3364892at2759"/>
<evidence type="ECO:0000256" key="7">
    <source>
        <dbReference type="ARBA" id="ARBA00023128"/>
    </source>
</evidence>
<gene>
    <name evidence="9" type="ORF">OE88DRAFT_1653892</name>
</gene>
<evidence type="ECO:0000256" key="6">
    <source>
        <dbReference type="ARBA" id="ARBA00022989"/>
    </source>
</evidence>
<evidence type="ECO:0000256" key="2">
    <source>
        <dbReference type="ARBA" id="ARBA00006375"/>
    </source>
</evidence>
<evidence type="ECO:0000256" key="8">
    <source>
        <dbReference type="ARBA" id="ARBA00023136"/>
    </source>
</evidence>
<evidence type="ECO:0008006" key="11">
    <source>
        <dbReference type="Google" id="ProtNLM"/>
    </source>
</evidence>
<keyword evidence="6" id="KW-1133">Transmembrane helix</keyword>
<accession>A0A5C3NE67</accession>
<evidence type="ECO:0000313" key="10">
    <source>
        <dbReference type="Proteomes" id="UP000305948"/>
    </source>
</evidence>
<proteinExistence type="inferred from homology"/>
<dbReference type="InterPro" id="IPR050567">
    <property type="entry name" value="Mitochondrial_Carrier"/>
</dbReference>
<comment type="subcellular location">
    <subcellularLocation>
        <location evidence="1">Mitochondrion membrane</location>
        <topology evidence="1">Multi-pass membrane protein</topology>
    </subcellularLocation>
</comment>
<dbReference type="AlphaFoldDB" id="A0A5C3NE67"/>
<dbReference type="PANTHER" id="PTHR45624:SF52">
    <property type="entry name" value="MITOCHONDRIAL CARRIER"/>
    <property type="match status" value="1"/>
</dbReference>
<keyword evidence="10" id="KW-1185">Reference proteome</keyword>
<protein>
    <recommendedName>
        <fullName evidence="11">Mitochondrial carrier</fullName>
    </recommendedName>
</protein>
<evidence type="ECO:0000256" key="5">
    <source>
        <dbReference type="ARBA" id="ARBA00022737"/>
    </source>
</evidence>
<keyword evidence="5" id="KW-0677">Repeat</keyword>
<keyword evidence="3" id="KW-0813">Transport</keyword>
<evidence type="ECO:0000313" key="9">
    <source>
        <dbReference type="EMBL" id="TFK55177.1"/>
    </source>
</evidence>
<name>A0A5C3NE67_9AGAM</name>
<dbReference type="PANTHER" id="PTHR45624">
    <property type="entry name" value="MITOCHONDRIAL BASIC AMINO ACIDS TRANSPORTER-RELATED"/>
    <property type="match status" value="1"/>
</dbReference>
<organism evidence="9 10">
    <name type="scientific">Heliocybe sulcata</name>
    <dbReference type="NCBI Taxonomy" id="5364"/>
    <lineage>
        <taxon>Eukaryota</taxon>
        <taxon>Fungi</taxon>
        <taxon>Dikarya</taxon>
        <taxon>Basidiomycota</taxon>
        <taxon>Agaricomycotina</taxon>
        <taxon>Agaricomycetes</taxon>
        <taxon>Gloeophyllales</taxon>
        <taxon>Gloeophyllaceae</taxon>
        <taxon>Heliocybe</taxon>
    </lineage>
</organism>
<dbReference type="GO" id="GO:1990575">
    <property type="term" value="P:mitochondrial L-ornithine transmembrane transport"/>
    <property type="evidence" value="ECO:0007669"/>
    <property type="project" value="TreeGrafter"/>
</dbReference>
<dbReference type="InterPro" id="IPR023395">
    <property type="entry name" value="MCP_dom_sf"/>
</dbReference>
<dbReference type="GO" id="GO:0000064">
    <property type="term" value="F:L-ornithine transmembrane transporter activity"/>
    <property type="evidence" value="ECO:0007669"/>
    <property type="project" value="TreeGrafter"/>
</dbReference>